<reference evidence="5 6" key="1">
    <citation type="submission" date="2015-12" db="EMBL/GenBank/DDBJ databases">
        <authorList>
            <person name="Shamseldin A."/>
            <person name="Moawad H."/>
            <person name="Abd El-Rahim W.M."/>
            <person name="Sadowsky M.J."/>
        </authorList>
    </citation>
    <scope>NUCLEOTIDE SEQUENCE [LARGE SCALE GENOMIC DNA]</scope>
    <source>
        <strain evidence="5 6">D7</strain>
    </source>
</reference>
<proteinExistence type="predicted"/>
<gene>
    <name evidence="5" type="ORF">AVL55_04395</name>
</gene>
<sequence length="433" mass="46203">MSNIVAIDHLKPGMVIVQITKQNGPVKIRKSGLVTSDAMVQGLSEMGVQEVEIDPEQTVEIAPAVHHRTQTQALLRGEHDTTAKFDKSLNEQFNRSLFLPTVEGLPSAWKLYTKQVALFAVAILGGLCIGFSAATAKRWWPMLTAPSAVPVADSESSVSQAEASGGASALTTTQSSNEAPGTSSNKSEQVSSNIQGSGQSAGLNETANTAVNANVSNGGAAQQGTQASAMVNNQSVGNLAATQNTDLGAVPNTNPITNTNPNTTGTQNRYNNEASQRSGAEPSNGYERSSSMDTRQTETSGNYEGKVLNEAASQSDVSVSPELMARFNAAVEALDSKAEDNTPAEAQTRVTVKDELPRVDQLPVRLLTRLPTMNFSAHMYASRPADRWVRVNGRQIGEGDWIADRVQIVNIEAQRVVLAFEDEIFTMAALTDW</sequence>
<feature type="compositionally biased region" description="Polar residues" evidence="1">
    <location>
        <begin position="169"/>
        <end position="202"/>
    </location>
</feature>
<dbReference type="InterPro" id="IPR021812">
    <property type="entry name" value="DUF3391"/>
</dbReference>
<evidence type="ECO:0000256" key="1">
    <source>
        <dbReference type="SAM" id="MobiDB-lite"/>
    </source>
</evidence>
<evidence type="ECO:0000259" key="3">
    <source>
        <dbReference type="Pfam" id="PF11871"/>
    </source>
</evidence>
<protein>
    <submittedName>
        <fullName evidence="5">General secretion pathway protein GspB</fullName>
    </submittedName>
</protein>
<dbReference type="RefSeq" id="WP_061094368.1">
    <property type="nucleotide sequence ID" value="NZ_CP014323.1"/>
</dbReference>
<feature type="region of interest" description="Disordered" evidence="1">
    <location>
        <begin position="159"/>
        <end position="202"/>
    </location>
</feature>
<feature type="compositionally biased region" description="Polar residues" evidence="1">
    <location>
        <begin position="269"/>
        <end position="278"/>
    </location>
</feature>
<feature type="compositionally biased region" description="Low complexity" evidence="1">
    <location>
        <begin position="251"/>
        <end position="268"/>
    </location>
</feature>
<name>A0A126PWU1_ALTMA</name>
<evidence type="ECO:0000313" key="5">
    <source>
        <dbReference type="EMBL" id="AMJ97461.1"/>
    </source>
</evidence>
<feature type="domain" description="DUF3391" evidence="3">
    <location>
        <begin position="5"/>
        <end position="73"/>
    </location>
</feature>
<feature type="domain" description="Type II secretion system protein GspB C-terminal" evidence="4">
    <location>
        <begin position="370"/>
        <end position="428"/>
    </location>
</feature>
<keyword evidence="2" id="KW-0812">Transmembrane</keyword>
<feature type="compositionally biased region" description="Polar residues" evidence="1">
    <location>
        <begin position="286"/>
        <end position="302"/>
    </location>
</feature>
<dbReference type="AlphaFoldDB" id="A0A126PWU1"/>
<feature type="region of interest" description="Disordered" evidence="1">
    <location>
        <begin position="245"/>
        <end position="307"/>
    </location>
</feature>
<feature type="transmembrane region" description="Helical" evidence="2">
    <location>
        <begin position="116"/>
        <end position="136"/>
    </location>
</feature>
<organism evidence="5 6">
    <name type="scientific">Alteromonas macleodii</name>
    <name type="common">Pseudoalteromonas macleodii</name>
    <dbReference type="NCBI Taxonomy" id="28108"/>
    <lineage>
        <taxon>Bacteria</taxon>
        <taxon>Pseudomonadati</taxon>
        <taxon>Pseudomonadota</taxon>
        <taxon>Gammaproteobacteria</taxon>
        <taxon>Alteromonadales</taxon>
        <taxon>Alteromonadaceae</taxon>
        <taxon>Alteromonas/Salinimonas group</taxon>
        <taxon>Alteromonas</taxon>
    </lineage>
</organism>
<dbReference type="GO" id="GO:0015627">
    <property type="term" value="C:type II protein secretion system complex"/>
    <property type="evidence" value="ECO:0007669"/>
    <property type="project" value="InterPro"/>
</dbReference>
<evidence type="ECO:0000256" key="2">
    <source>
        <dbReference type="SAM" id="Phobius"/>
    </source>
</evidence>
<dbReference type="EMBL" id="CP014323">
    <property type="protein sequence ID" value="AMJ97461.1"/>
    <property type="molecule type" value="Genomic_DNA"/>
</dbReference>
<accession>A0A126PWU1</accession>
<dbReference type="Pfam" id="PF11871">
    <property type="entry name" value="DUF3391"/>
    <property type="match status" value="1"/>
</dbReference>
<dbReference type="OrthoDB" id="5432325at2"/>
<dbReference type="Pfam" id="PF16537">
    <property type="entry name" value="T2SSB"/>
    <property type="match status" value="1"/>
</dbReference>
<keyword evidence="2" id="KW-1133">Transmembrane helix</keyword>
<evidence type="ECO:0000313" key="6">
    <source>
        <dbReference type="Proteomes" id="UP000063991"/>
    </source>
</evidence>
<dbReference type="InterPro" id="IPR032389">
    <property type="entry name" value="GspB_C"/>
</dbReference>
<keyword evidence="2" id="KW-0472">Membrane</keyword>
<evidence type="ECO:0000259" key="4">
    <source>
        <dbReference type="Pfam" id="PF16537"/>
    </source>
</evidence>
<dbReference type="Proteomes" id="UP000063991">
    <property type="component" value="Chromosome"/>
</dbReference>